<evidence type="ECO:0000313" key="4">
    <source>
        <dbReference type="Proteomes" id="UP000198851"/>
    </source>
</evidence>
<accession>A0A1I4ASD5</accession>
<dbReference type="PANTHER" id="PTHR43777:SF1">
    <property type="entry name" value="MOLYBDENUM COFACTOR CYTIDYLYLTRANSFERASE"/>
    <property type="match status" value="1"/>
</dbReference>
<organism evidence="3 4">
    <name type="scientific">Shimia haliotis</name>
    <dbReference type="NCBI Taxonomy" id="1280847"/>
    <lineage>
        <taxon>Bacteria</taxon>
        <taxon>Pseudomonadati</taxon>
        <taxon>Pseudomonadota</taxon>
        <taxon>Alphaproteobacteria</taxon>
        <taxon>Rhodobacterales</taxon>
        <taxon>Roseobacteraceae</taxon>
    </lineage>
</organism>
<sequence length="201" mass="21054">MLAILLLAAGRSSRMGDRDKLMEAVDGAPLLRTMVKRAQTTGAPVFVVLPPDRPDRAAALDGLPLTPVQAHDAHLGMAHSLRAGVAALPVSATAAMILPADMPDITADDLATMRTAQSKTPTAILRATSSEGKPGHPVVFPSALFPDLLTLSGDSGARAVLAANKDQIIPVPLPANHALTDLDTPTDWARWRASRTDDIPT</sequence>
<feature type="domain" description="MobA-like NTP transferase" evidence="2">
    <location>
        <begin position="5"/>
        <end position="164"/>
    </location>
</feature>
<gene>
    <name evidence="3" type="ORF">SAMN04488036_101556</name>
</gene>
<keyword evidence="4" id="KW-1185">Reference proteome</keyword>
<evidence type="ECO:0000256" key="1">
    <source>
        <dbReference type="ARBA" id="ARBA00022842"/>
    </source>
</evidence>
<dbReference type="EMBL" id="FOSZ01000001">
    <property type="protein sequence ID" value="SFK59130.1"/>
    <property type="molecule type" value="Genomic_DNA"/>
</dbReference>
<evidence type="ECO:0000313" key="3">
    <source>
        <dbReference type="EMBL" id="SFK59130.1"/>
    </source>
</evidence>
<dbReference type="Gene3D" id="3.90.550.10">
    <property type="entry name" value="Spore Coat Polysaccharide Biosynthesis Protein SpsA, Chain A"/>
    <property type="match status" value="1"/>
</dbReference>
<dbReference type="InterPro" id="IPR025877">
    <property type="entry name" value="MobA-like_NTP_Trfase"/>
</dbReference>
<protein>
    <submittedName>
        <fullName evidence="3">CTP:molybdopterin cytidylyltransferase MocA</fullName>
    </submittedName>
</protein>
<proteinExistence type="predicted"/>
<dbReference type="CDD" id="cd04182">
    <property type="entry name" value="GT_2_like_f"/>
    <property type="match status" value="1"/>
</dbReference>
<dbReference type="AlphaFoldDB" id="A0A1I4ASD5"/>
<dbReference type="OrthoDB" id="9779263at2"/>
<dbReference type="SUPFAM" id="SSF53448">
    <property type="entry name" value="Nucleotide-diphospho-sugar transferases"/>
    <property type="match status" value="1"/>
</dbReference>
<dbReference type="GO" id="GO:0016779">
    <property type="term" value="F:nucleotidyltransferase activity"/>
    <property type="evidence" value="ECO:0007669"/>
    <property type="project" value="UniProtKB-KW"/>
</dbReference>
<reference evidence="4" key="1">
    <citation type="submission" date="2016-10" db="EMBL/GenBank/DDBJ databases">
        <authorList>
            <person name="Varghese N."/>
            <person name="Submissions S."/>
        </authorList>
    </citation>
    <scope>NUCLEOTIDE SEQUENCE [LARGE SCALE GENOMIC DNA]</scope>
    <source>
        <strain evidence="4">DSM 28453</strain>
    </source>
</reference>
<dbReference type="RefSeq" id="WP_093319948.1">
    <property type="nucleotide sequence ID" value="NZ_FOSZ01000001.1"/>
</dbReference>
<keyword evidence="3" id="KW-0808">Transferase</keyword>
<keyword evidence="3" id="KW-0548">Nucleotidyltransferase</keyword>
<evidence type="ECO:0000259" key="2">
    <source>
        <dbReference type="Pfam" id="PF12804"/>
    </source>
</evidence>
<keyword evidence="1" id="KW-0460">Magnesium</keyword>
<dbReference type="PANTHER" id="PTHR43777">
    <property type="entry name" value="MOLYBDENUM COFACTOR CYTIDYLYLTRANSFERASE"/>
    <property type="match status" value="1"/>
</dbReference>
<dbReference type="Pfam" id="PF12804">
    <property type="entry name" value="NTP_transf_3"/>
    <property type="match status" value="1"/>
</dbReference>
<dbReference type="InterPro" id="IPR029044">
    <property type="entry name" value="Nucleotide-diphossugar_trans"/>
</dbReference>
<dbReference type="Proteomes" id="UP000198851">
    <property type="component" value="Unassembled WGS sequence"/>
</dbReference>
<dbReference type="STRING" id="1280847.SAMN04488036_101556"/>
<name>A0A1I4ASD5_9RHOB</name>